<dbReference type="PANTHER" id="PTHR43289:SF34">
    <property type="entry name" value="SERINE_THREONINE-PROTEIN KINASE YBDM-RELATED"/>
    <property type="match status" value="1"/>
</dbReference>
<dbReference type="InterPro" id="IPR011009">
    <property type="entry name" value="Kinase-like_dom_sf"/>
</dbReference>
<dbReference type="InterPro" id="IPR017441">
    <property type="entry name" value="Protein_kinase_ATP_BS"/>
</dbReference>
<dbReference type="InterPro" id="IPR008271">
    <property type="entry name" value="Ser/Thr_kinase_AS"/>
</dbReference>
<evidence type="ECO:0000259" key="6">
    <source>
        <dbReference type="PROSITE" id="PS50011"/>
    </source>
</evidence>
<dbReference type="InterPro" id="IPR018391">
    <property type="entry name" value="PQQ_b-propeller_rpt"/>
</dbReference>
<dbReference type="SMART" id="SM00220">
    <property type="entry name" value="S_TKc"/>
    <property type="match status" value="1"/>
</dbReference>
<dbReference type="Gene3D" id="1.10.510.10">
    <property type="entry name" value="Transferase(Phosphotransferase) domain 1"/>
    <property type="match status" value="1"/>
</dbReference>
<dbReference type="Gene3D" id="2.130.10.10">
    <property type="entry name" value="YVTN repeat-like/Quinoprotein amine dehydrogenase"/>
    <property type="match status" value="1"/>
</dbReference>
<dbReference type="SUPFAM" id="SSF56112">
    <property type="entry name" value="Protein kinase-like (PK-like)"/>
    <property type="match status" value="1"/>
</dbReference>
<gene>
    <name evidence="7" type="ORF">H4W34_002712</name>
</gene>
<keyword evidence="1" id="KW-0808">Transferase</keyword>
<evidence type="ECO:0000313" key="7">
    <source>
        <dbReference type="EMBL" id="MBE1532879.1"/>
    </source>
</evidence>
<dbReference type="PANTHER" id="PTHR43289">
    <property type="entry name" value="MITOGEN-ACTIVATED PROTEIN KINASE KINASE KINASE 20-RELATED"/>
    <property type="match status" value="1"/>
</dbReference>
<evidence type="ECO:0000256" key="4">
    <source>
        <dbReference type="ARBA" id="ARBA00022840"/>
    </source>
</evidence>
<dbReference type="EMBL" id="JADBDZ010000001">
    <property type="protein sequence ID" value="MBE1532879.1"/>
    <property type="molecule type" value="Genomic_DNA"/>
</dbReference>
<dbReference type="InterPro" id="IPR011047">
    <property type="entry name" value="Quinoprotein_ADH-like_sf"/>
</dbReference>
<dbReference type="PROSITE" id="PS50011">
    <property type="entry name" value="PROTEIN_KINASE_DOM"/>
    <property type="match status" value="1"/>
</dbReference>
<dbReference type="Gene3D" id="2.40.10.480">
    <property type="match status" value="2"/>
</dbReference>
<keyword evidence="3" id="KW-0418">Kinase</keyword>
<keyword evidence="8" id="KW-1185">Reference proteome</keyword>
<dbReference type="InterPro" id="IPR000719">
    <property type="entry name" value="Prot_kinase_dom"/>
</dbReference>
<dbReference type="Gene3D" id="3.30.200.20">
    <property type="entry name" value="Phosphorylase Kinase, domain 1"/>
    <property type="match status" value="1"/>
</dbReference>
<comment type="caution">
    <text evidence="7">The sequence shown here is derived from an EMBL/GenBank/DDBJ whole genome shotgun (WGS) entry which is preliminary data.</text>
</comment>
<evidence type="ECO:0000256" key="2">
    <source>
        <dbReference type="ARBA" id="ARBA00022741"/>
    </source>
</evidence>
<sequence length="723" mass="74419">MGRLGAGGMGRVFLARTGDGALVALKLLHADLAEDPSMRTRFRREAAVARRVSGPYTAPLLAAGEDPRPWLATAYLPGPTLDEAVLRHGPLTAAATRALGAALAEALGSIHEAGVVHRDLKPGNVLLTADGPRVLDFGVAGGEDPGTADGGAEAAGGTPAYMAPEQLTGGAVSFPADVFALGGVLAFCLTGAPPFPGAAGGDRAVPRPPELDADAELRAVIAACLAEDPSRRPGVASVAAALAPGTAAGAARPPSPMALDIGGRATPTPVSIPTRPRIAGHGRRRVLQLSVMGAAALAGMGAARALTGAKGPAAASVLWTRRATVVTGHEVGPERDGGLFFLDRTVVTRSEAAHVDLCCLDAETGRLRWRRPLTPFAREGGGVVAALGSVWVRDGRGVYAVDPGTGALRWSRRRSFPGRSPAVACGDALMYDVGAVPSEGTGTVYAHEPRTGRVIWRRAIGGVPVGTIVVTGGVVYVVSAAPRGPRGHVHALDSATGAVHWTSAFGDDPARAESAASRYTDAALRVADDTVYVSVEGRIVHAIDARTGAVRWRIRPRPAGDGVVAEPYPTAAFPVAAGDTLLLGTGDGVMRAFRRRDGRRRWAAVTGASPVAVGASRRRFTPPVGYGLVFVRGADAVRALRIGDGRVRWEHRTDPSAGEPVLAGGMLHVPGRAEVTSHDPASGRIVQRLDLRDHRSPTALVAGRNALYVLAGVGTLIAIGLPD</sequence>
<proteinExistence type="predicted"/>
<dbReference type="SUPFAM" id="SSF50998">
    <property type="entry name" value="Quinoprotein alcohol dehydrogenase-like"/>
    <property type="match status" value="2"/>
</dbReference>
<organism evidence="7 8">
    <name type="scientific">Actinomadura algeriensis</name>
    <dbReference type="NCBI Taxonomy" id="1679523"/>
    <lineage>
        <taxon>Bacteria</taxon>
        <taxon>Bacillati</taxon>
        <taxon>Actinomycetota</taxon>
        <taxon>Actinomycetes</taxon>
        <taxon>Streptosporangiales</taxon>
        <taxon>Thermomonosporaceae</taxon>
        <taxon>Actinomadura</taxon>
    </lineage>
</organism>
<dbReference type="CDD" id="cd14014">
    <property type="entry name" value="STKc_PknB_like"/>
    <property type="match status" value="1"/>
</dbReference>
<evidence type="ECO:0000313" key="8">
    <source>
        <dbReference type="Proteomes" id="UP000627838"/>
    </source>
</evidence>
<name>A0ABR9JQM6_9ACTN</name>
<evidence type="ECO:0000256" key="5">
    <source>
        <dbReference type="PROSITE-ProRule" id="PRU10141"/>
    </source>
</evidence>
<dbReference type="Pfam" id="PF13360">
    <property type="entry name" value="PQQ_2"/>
    <property type="match status" value="2"/>
</dbReference>
<feature type="domain" description="Protein kinase" evidence="6">
    <location>
        <begin position="1"/>
        <end position="246"/>
    </location>
</feature>
<dbReference type="PROSITE" id="PS00108">
    <property type="entry name" value="PROTEIN_KINASE_ST"/>
    <property type="match status" value="1"/>
</dbReference>
<dbReference type="Pfam" id="PF00069">
    <property type="entry name" value="Pkinase"/>
    <property type="match status" value="1"/>
</dbReference>
<evidence type="ECO:0000256" key="3">
    <source>
        <dbReference type="ARBA" id="ARBA00022777"/>
    </source>
</evidence>
<keyword evidence="4 5" id="KW-0067">ATP-binding</keyword>
<dbReference type="PROSITE" id="PS00107">
    <property type="entry name" value="PROTEIN_KINASE_ATP"/>
    <property type="match status" value="1"/>
</dbReference>
<feature type="binding site" evidence="5">
    <location>
        <position position="26"/>
    </location>
    <ligand>
        <name>ATP</name>
        <dbReference type="ChEBI" id="CHEBI:30616"/>
    </ligand>
</feature>
<protein>
    <submittedName>
        <fullName evidence="7">Outer membrane protein assembly factor BamB</fullName>
    </submittedName>
</protein>
<dbReference type="Proteomes" id="UP000627838">
    <property type="component" value="Unassembled WGS sequence"/>
</dbReference>
<dbReference type="SMART" id="SM00564">
    <property type="entry name" value="PQQ"/>
    <property type="match status" value="6"/>
</dbReference>
<dbReference type="InterPro" id="IPR015943">
    <property type="entry name" value="WD40/YVTN_repeat-like_dom_sf"/>
</dbReference>
<dbReference type="InterPro" id="IPR002372">
    <property type="entry name" value="PQQ_rpt_dom"/>
</dbReference>
<keyword evidence="2 5" id="KW-0547">Nucleotide-binding</keyword>
<reference evidence="7 8" key="1">
    <citation type="submission" date="2020-10" db="EMBL/GenBank/DDBJ databases">
        <title>Sequencing the genomes of 1000 actinobacteria strains.</title>
        <authorList>
            <person name="Klenk H.-P."/>
        </authorList>
    </citation>
    <scope>NUCLEOTIDE SEQUENCE [LARGE SCALE GENOMIC DNA]</scope>
    <source>
        <strain evidence="7 8">DSM 46744</strain>
    </source>
</reference>
<dbReference type="RefSeq" id="WP_318784090.1">
    <property type="nucleotide sequence ID" value="NZ_JADBDZ010000001.1"/>
</dbReference>
<evidence type="ECO:0000256" key="1">
    <source>
        <dbReference type="ARBA" id="ARBA00022679"/>
    </source>
</evidence>
<accession>A0ABR9JQM6</accession>